<dbReference type="SUPFAM" id="SSF47413">
    <property type="entry name" value="lambda repressor-like DNA-binding domains"/>
    <property type="match status" value="1"/>
</dbReference>
<dbReference type="InterPro" id="IPR010982">
    <property type="entry name" value="Lambda_DNA-bd_dom_sf"/>
</dbReference>
<feature type="domain" description="HTH lacI-type" evidence="4">
    <location>
        <begin position="3"/>
        <end position="57"/>
    </location>
</feature>
<dbReference type="InterPro" id="IPR028082">
    <property type="entry name" value="Peripla_BP_I"/>
</dbReference>
<dbReference type="Gene3D" id="3.40.50.2300">
    <property type="match status" value="2"/>
</dbReference>
<evidence type="ECO:0000313" key="6">
    <source>
        <dbReference type="Proteomes" id="UP000236728"/>
    </source>
</evidence>
<organism evidence="5 6">
    <name type="scientific">Bryocella elongata</name>
    <dbReference type="NCBI Taxonomy" id="863522"/>
    <lineage>
        <taxon>Bacteria</taxon>
        <taxon>Pseudomonadati</taxon>
        <taxon>Acidobacteriota</taxon>
        <taxon>Terriglobia</taxon>
        <taxon>Terriglobales</taxon>
        <taxon>Acidobacteriaceae</taxon>
        <taxon>Bryocella</taxon>
    </lineage>
</organism>
<evidence type="ECO:0000259" key="4">
    <source>
        <dbReference type="PROSITE" id="PS50932"/>
    </source>
</evidence>
<dbReference type="Pfam" id="PF00356">
    <property type="entry name" value="LacI"/>
    <property type="match status" value="1"/>
</dbReference>
<evidence type="ECO:0000313" key="5">
    <source>
        <dbReference type="EMBL" id="SEF61216.1"/>
    </source>
</evidence>
<dbReference type="CDD" id="cd01392">
    <property type="entry name" value="HTH_LacI"/>
    <property type="match status" value="1"/>
</dbReference>
<dbReference type="OrthoDB" id="9784962at2"/>
<keyword evidence="3" id="KW-0804">Transcription</keyword>
<accession>A0A1H5TEH6</accession>
<dbReference type="CDD" id="cd06267">
    <property type="entry name" value="PBP1_LacI_sugar_binding-like"/>
    <property type="match status" value="1"/>
</dbReference>
<evidence type="ECO:0000256" key="3">
    <source>
        <dbReference type="ARBA" id="ARBA00023163"/>
    </source>
</evidence>
<keyword evidence="1" id="KW-0805">Transcription regulation</keyword>
<evidence type="ECO:0000256" key="2">
    <source>
        <dbReference type="ARBA" id="ARBA00023125"/>
    </source>
</evidence>
<dbReference type="PANTHER" id="PTHR30146">
    <property type="entry name" value="LACI-RELATED TRANSCRIPTIONAL REPRESSOR"/>
    <property type="match status" value="1"/>
</dbReference>
<protein>
    <submittedName>
        <fullName evidence="5">Transcriptional regulator, LacI family</fullName>
    </submittedName>
</protein>
<dbReference type="SUPFAM" id="SSF53822">
    <property type="entry name" value="Periplasmic binding protein-like I"/>
    <property type="match status" value="1"/>
</dbReference>
<reference evidence="5 6" key="1">
    <citation type="submission" date="2016-10" db="EMBL/GenBank/DDBJ databases">
        <authorList>
            <person name="de Groot N.N."/>
        </authorList>
    </citation>
    <scope>NUCLEOTIDE SEQUENCE [LARGE SCALE GENOMIC DNA]</scope>
    <source>
        <strain evidence="5 6">DSM 22489</strain>
    </source>
</reference>
<dbReference type="InterPro" id="IPR046335">
    <property type="entry name" value="LacI/GalR-like_sensor"/>
</dbReference>
<gene>
    <name evidence="5" type="ORF">SAMN05421819_0579</name>
</gene>
<dbReference type="PROSITE" id="PS50932">
    <property type="entry name" value="HTH_LACI_2"/>
    <property type="match status" value="1"/>
</dbReference>
<dbReference type="GO" id="GO:0003700">
    <property type="term" value="F:DNA-binding transcription factor activity"/>
    <property type="evidence" value="ECO:0007669"/>
    <property type="project" value="TreeGrafter"/>
</dbReference>
<dbReference type="AlphaFoldDB" id="A0A1H5TEH6"/>
<dbReference type="GO" id="GO:0000976">
    <property type="term" value="F:transcription cis-regulatory region binding"/>
    <property type="evidence" value="ECO:0007669"/>
    <property type="project" value="TreeGrafter"/>
</dbReference>
<keyword evidence="6" id="KW-1185">Reference proteome</keyword>
<dbReference type="RefSeq" id="WP_103931492.1">
    <property type="nucleotide sequence ID" value="NZ_FNVA01000001.1"/>
</dbReference>
<dbReference type="EMBL" id="FNVA01000001">
    <property type="protein sequence ID" value="SEF61216.1"/>
    <property type="molecule type" value="Genomic_DNA"/>
</dbReference>
<dbReference type="Pfam" id="PF13377">
    <property type="entry name" value="Peripla_BP_3"/>
    <property type="match status" value="1"/>
</dbReference>
<dbReference type="InterPro" id="IPR000843">
    <property type="entry name" value="HTH_LacI"/>
</dbReference>
<evidence type="ECO:0000256" key="1">
    <source>
        <dbReference type="ARBA" id="ARBA00023015"/>
    </source>
</evidence>
<name>A0A1H5TEH6_9BACT</name>
<dbReference type="Gene3D" id="1.10.260.40">
    <property type="entry name" value="lambda repressor-like DNA-binding domains"/>
    <property type="match status" value="1"/>
</dbReference>
<proteinExistence type="predicted"/>
<dbReference type="PANTHER" id="PTHR30146:SF109">
    <property type="entry name" value="HTH-TYPE TRANSCRIPTIONAL REGULATOR GALS"/>
    <property type="match status" value="1"/>
</dbReference>
<keyword evidence="2" id="KW-0238">DNA-binding</keyword>
<dbReference type="SMART" id="SM00354">
    <property type="entry name" value="HTH_LACI"/>
    <property type="match status" value="1"/>
</dbReference>
<sequence>MAVRLKDIARDLGISTVTVSKVLRGNSDVGDKTRARVLKRMKELNYQPNMLARGLASGKTYTVGLVVPDLVHPFFAEFAKSLSGELRKTHRALLLASSEEDPVIEMQEIRTLLQRGVDVLIIASCQAVLKNFYELGDNRTPYLLFDRNFPHLAANFIGNDDVVVGEMATRHLIDLGRTRIAHIGARYSSPAFDRLRGYRNALAAAGLPADEDLVVTRERVEEAGDLVGNAMMRDLLKLKPRPDAVFCYNDTTAIGAIEAVLEAGLRVPEDVAIIGCGNLRYAAYLKVPLSAIDQNTTELGKRAAQVAVELAEKPQAELKCIMIPPKLVARESTVGKRRKRTPLNA</sequence>
<dbReference type="Proteomes" id="UP000236728">
    <property type="component" value="Unassembled WGS sequence"/>
</dbReference>